<dbReference type="KEGG" id="hhy:Halhy_5679"/>
<evidence type="ECO:0000313" key="4">
    <source>
        <dbReference type="EMBL" id="AEE53502.1"/>
    </source>
</evidence>
<protein>
    <recommendedName>
        <fullName evidence="3">Outer membrane protein beta-barrel domain-containing protein</fullName>
    </recommendedName>
</protein>
<dbReference type="Pfam" id="PF13505">
    <property type="entry name" value="OMP_b-brl"/>
    <property type="match status" value="1"/>
</dbReference>
<dbReference type="eggNOG" id="COG3637">
    <property type="taxonomic scope" value="Bacteria"/>
</dbReference>
<dbReference type="InterPro" id="IPR027385">
    <property type="entry name" value="Beta-barrel_OMP"/>
</dbReference>
<keyword evidence="5" id="KW-1185">Reference proteome</keyword>
<reference key="2">
    <citation type="submission" date="2011-04" db="EMBL/GenBank/DDBJ databases">
        <title>Complete sequence of chromosome of Haliscomenobacter hydrossis DSM 1100.</title>
        <authorList>
            <consortium name="US DOE Joint Genome Institute (JGI-PGF)"/>
            <person name="Lucas S."/>
            <person name="Han J."/>
            <person name="Lapidus A."/>
            <person name="Bruce D."/>
            <person name="Goodwin L."/>
            <person name="Pitluck S."/>
            <person name="Peters L."/>
            <person name="Kyrpides N."/>
            <person name="Mavromatis K."/>
            <person name="Ivanova N."/>
            <person name="Ovchinnikova G."/>
            <person name="Pagani I."/>
            <person name="Daligault H."/>
            <person name="Detter J.C."/>
            <person name="Han C."/>
            <person name="Land M."/>
            <person name="Hauser L."/>
            <person name="Markowitz V."/>
            <person name="Cheng J.-F."/>
            <person name="Hugenholtz P."/>
            <person name="Woyke T."/>
            <person name="Wu D."/>
            <person name="Verbarg S."/>
            <person name="Frueling A."/>
            <person name="Brambilla E."/>
            <person name="Klenk H.-P."/>
            <person name="Eisen J.A."/>
        </authorList>
    </citation>
    <scope>NUCLEOTIDE SEQUENCE</scope>
    <source>
        <strain>DSM 1100</strain>
    </source>
</reference>
<dbReference type="Proteomes" id="UP000008461">
    <property type="component" value="Chromosome"/>
</dbReference>
<proteinExistence type="predicted"/>
<dbReference type="OrthoDB" id="945117at2"/>
<evidence type="ECO:0000259" key="3">
    <source>
        <dbReference type="Pfam" id="PF13505"/>
    </source>
</evidence>
<dbReference type="InterPro" id="IPR011250">
    <property type="entry name" value="OMP/PagP_B-barrel"/>
</dbReference>
<feature type="signal peptide" evidence="2">
    <location>
        <begin position="1"/>
        <end position="28"/>
    </location>
</feature>
<name>F4KVS7_HALH1</name>
<dbReference type="Gene3D" id="2.40.160.20">
    <property type="match status" value="1"/>
</dbReference>
<dbReference type="SUPFAM" id="SSF56925">
    <property type="entry name" value="OMPA-like"/>
    <property type="match status" value="1"/>
</dbReference>
<accession>F4KVS7</accession>
<feature type="chain" id="PRO_5003310303" description="Outer membrane protein beta-barrel domain-containing protein" evidence="2">
    <location>
        <begin position="29"/>
        <end position="251"/>
    </location>
</feature>
<reference evidence="4 5" key="1">
    <citation type="journal article" date="2011" name="Stand. Genomic Sci.">
        <title>Complete genome sequence of Haliscomenobacter hydrossis type strain (O).</title>
        <authorList>
            <consortium name="US DOE Joint Genome Institute (JGI-PGF)"/>
            <person name="Daligault H."/>
            <person name="Lapidus A."/>
            <person name="Zeytun A."/>
            <person name="Nolan M."/>
            <person name="Lucas S."/>
            <person name="Del Rio T.G."/>
            <person name="Tice H."/>
            <person name="Cheng J.F."/>
            <person name="Tapia R."/>
            <person name="Han C."/>
            <person name="Goodwin L."/>
            <person name="Pitluck S."/>
            <person name="Liolios K."/>
            <person name="Pagani I."/>
            <person name="Ivanova N."/>
            <person name="Huntemann M."/>
            <person name="Mavromatis K."/>
            <person name="Mikhailova N."/>
            <person name="Pati A."/>
            <person name="Chen A."/>
            <person name="Palaniappan K."/>
            <person name="Land M."/>
            <person name="Hauser L."/>
            <person name="Brambilla E.M."/>
            <person name="Rohde M."/>
            <person name="Verbarg S."/>
            <person name="Goker M."/>
            <person name="Bristow J."/>
            <person name="Eisen J.A."/>
            <person name="Markowitz V."/>
            <person name="Hugenholtz P."/>
            <person name="Kyrpides N.C."/>
            <person name="Klenk H.P."/>
            <person name="Woyke T."/>
        </authorList>
    </citation>
    <scope>NUCLEOTIDE SEQUENCE [LARGE SCALE GENOMIC DNA]</scope>
    <source>
        <strain evidence="5">ATCC 27775 / DSM 1100 / LMG 10767 / O</strain>
    </source>
</reference>
<evidence type="ECO:0000256" key="1">
    <source>
        <dbReference type="ARBA" id="ARBA00022729"/>
    </source>
</evidence>
<dbReference type="EMBL" id="CP002691">
    <property type="protein sequence ID" value="AEE53502.1"/>
    <property type="molecule type" value="Genomic_DNA"/>
</dbReference>
<evidence type="ECO:0000313" key="5">
    <source>
        <dbReference type="Proteomes" id="UP000008461"/>
    </source>
</evidence>
<keyword evidence="1 2" id="KW-0732">Signal</keyword>
<gene>
    <name evidence="4" type="ordered locus">Halhy_5679</name>
</gene>
<dbReference type="STRING" id="760192.Halhy_5679"/>
<sequence length="251" mass="27190">MSPKMNFKTVKKLITSLAFSILAFAAMAQEFGLQHTQRGNFVIGSRIGFSTSKSSIDVQSNAGSINGDGGSSSQFNLSPGIGYFFARHFVMGISMDWLRTSSRSGVDLSGGTDPAQESENNNILFGPFIRYFIPFGEDKAFFLGTTVGFGDSKNRFIDGNQAQTIDNSLLSIGAGPGLTIFSSNGLALEALAKYNFARSISEINIQDIQRTSKTWTNAVDFSVGLHYYFGGIRATNDARLAPTETKKPGFY</sequence>
<dbReference type="AlphaFoldDB" id="F4KVS7"/>
<feature type="domain" description="Outer membrane protein beta-barrel" evidence="3">
    <location>
        <begin position="18"/>
        <end position="229"/>
    </location>
</feature>
<organism evidence="4 5">
    <name type="scientific">Haliscomenobacter hydrossis (strain ATCC 27775 / DSM 1100 / LMG 10767 / O)</name>
    <dbReference type="NCBI Taxonomy" id="760192"/>
    <lineage>
        <taxon>Bacteria</taxon>
        <taxon>Pseudomonadati</taxon>
        <taxon>Bacteroidota</taxon>
        <taxon>Saprospiria</taxon>
        <taxon>Saprospirales</taxon>
        <taxon>Haliscomenobacteraceae</taxon>
        <taxon>Haliscomenobacter</taxon>
    </lineage>
</organism>
<evidence type="ECO:0000256" key="2">
    <source>
        <dbReference type="SAM" id="SignalP"/>
    </source>
</evidence>
<dbReference type="HOGENOM" id="CLU_1105932_0_0_10"/>